<dbReference type="Pfam" id="PF04367">
    <property type="entry name" value="DUF502"/>
    <property type="match status" value="1"/>
</dbReference>
<proteinExistence type="predicted"/>
<comment type="caution">
    <text evidence="3">The sequence shown here is derived from an EMBL/GenBank/DDBJ whole genome shotgun (WGS) entry which is preliminary data.</text>
</comment>
<evidence type="ECO:0000313" key="4">
    <source>
        <dbReference type="Proteomes" id="UP000598467"/>
    </source>
</evidence>
<evidence type="ECO:0000256" key="1">
    <source>
        <dbReference type="SAM" id="MobiDB-lite"/>
    </source>
</evidence>
<keyword evidence="2" id="KW-0812">Transmembrane</keyword>
<keyword evidence="2" id="KW-1133">Transmembrane helix</keyword>
<protein>
    <submittedName>
        <fullName evidence="3">DUF502 domain-containing protein</fullName>
    </submittedName>
</protein>
<feature type="compositionally biased region" description="Basic and acidic residues" evidence="1">
    <location>
        <begin position="229"/>
        <end position="250"/>
    </location>
</feature>
<feature type="transmembrane region" description="Helical" evidence="2">
    <location>
        <begin position="26"/>
        <end position="48"/>
    </location>
</feature>
<gene>
    <name evidence="3" type="ORF">HK439_05715</name>
</gene>
<feature type="region of interest" description="Disordered" evidence="1">
    <location>
        <begin position="226"/>
        <end position="250"/>
    </location>
</feature>
<dbReference type="EMBL" id="JABFCZ010000005">
    <property type="protein sequence ID" value="MBD1545750.1"/>
    <property type="molecule type" value="Genomic_DNA"/>
</dbReference>
<keyword evidence="2" id="KW-0472">Membrane</keyword>
<dbReference type="RefSeq" id="WP_190290421.1">
    <property type="nucleotide sequence ID" value="NZ_JABFCZ010000005.1"/>
</dbReference>
<dbReference type="AlphaFoldDB" id="A0A926NY33"/>
<organism evidence="3 4">
    <name type="scientific">Roseibium aggregatum</name>
    <dbReference type="NCBI Taxonomy" id="187304"/>
    <lineage>
        <taxon>Bacteria</taxon>
        <taxon>Pseudomonadati</taxon>
        <taxon>Pseudomonadota</taxon>
        <taxon>Alphaproteobacteria</taxon>
        <taxon>Hyphomicrobiales</taxon>
        <taxon>Stappiaceae</taxon>
        <taxon>Roseibium</taxon>
    </lineage>
</organism>
<evidence type="ECO:0000256" key="2">
    <source>
        <dbReference type="SAM" id="Phobius"/>
    </source>
</evidence>
<name>A0A926NY33_9HYPH</name>
<evidence type="ECO:0000313" key="3">
    <source>
        <dbReference type="EMBL" id="MBD1545750.1"/>
    </source>
</evidence>
<dbReference type="PANTHER" id="PTHR31876">
    <property type="entry name" value="COV-LIKE PROTEIN 1"/>
    <property type="match status" value="1"/>
</dbReference>
<dbReference type="PANTHER" id="PTHR31876:SF26">
    <property type="entry name" value="PROTEIN LIKE COV 2"/>
    <property type="match status" value="1"/>
</dbReference>
<sequence length="250" mass="27737">MTRDNTREDSHGSGPKSRATTRLRNYFLTGLVIAGPIGITLWLTWTFIQWVDGWVKPFVPKIYNPDTYLPFPVPGFGLIVAIVLLTIVGFVTANFAGRSLLSFGESLVGRMPLVRNIYSGLKQIFETVLDERGSSFTKAALIEYPRKGLWAIVFISTQTKGEVARRLSDKADLVSVFLPTTPNPTSGFLLFVPREDIIELKMSVEDAAKLVISAGLVNPDYPEILDDLMEPKPDQKGLPRTPADKPRENA</sequence>
<reference evidence="3" key="1">
    <citation type="submission" date="2020-05" db="EMBL/GenBank/DDBJ databases">
        <title>Identification of trans-AT polyketide cluster in two marine bacteria, producers of a novel glutaramide-containing polyketide sesbanimide D and analogs.</title>
        <authorList>
            <person name="Kacar D."/>
            <person name="Rodriguez P."/>
            <person name="Canedo L."/>
            <person name="Gonzalez E."/>
            <person name="Galan B."/>
            <person name="De La Calle F."/>
            <person name="Garcia J.L."/>
        </authorList>
    </citation>
    <scope>NUCLEOTIDE SEQUENCE</scope>
    <source>
        <strain evidence="3">PHM038</strain>
    </source>
</reference>
<dbReference type="Proteomes" id="UP000598467">
    <property type="component" value="Unassembled WGS sequence"/>
</dbReference>
<accession>A0A926NY33</accession>
<dbReference type="InterPro" id="IPR007462">
    <property type="entry name" value="COV1-like"/>
</dbReference>
<feature type="transmembrane region" description="Helical" evidence="2">
    <location>
        <begin position="68"/>
        <end position="93"/>
    </location>
</feature>